<dbReference type="RefSeq" id="WP_099623608.1">
    <property type="nucleotide sequence ID" value="NZ_CP024201.1"/>
</dbReference>
<sequence length="300" mass="31316">MRFAAVAALGLALTFASPALAQQEPDAAADVSVTRPAWPAGAGPVAALDEGHRNFHTLDGRYGPFAALLRSDGYQVRAARGPITAESLKGVRVLMIANARAPEGSSSAFTLEEIAMLKAWVGQGGSLLLIADHMPFAGAATTLGQAFGFTFEDGYTQIPREGPLPDIFTPGQGLGRHAVTTGRSASERIDELATFTGSAFTAPAGAVPILTLPAGSKAIKPDAEGRIVRDGSGVDVGGWLQGAVMDYGKGRLAVFGEAGMFSAQIVRQNDFRMGFNSPRAPRNKQFALNLLHWLSGGPAR</sequence>
<gene>
    <name evidence="2" type="ORF">CSW64_19195</name>
</gene>
<accession>A0A2D2B285</accession>
<keyword evidence="1" id="KW-0732">Signal</keyword>
<dbReference type="InterPro" id="IPR029062">
    <property type="entry name" value="Class_I_gatase-like"/>
</dbReference>
<reference evidence="2 3" key="1">
    <citation type="submission" date="2017-10" db="EMBL/GenBank/DDBJ databases">
        <title>Genome sequence of Caulobacter mirabilis FWC38.</title>
        <authorList>
            <person name="Fiebig A."/>
            <person name="Crosson S."/>
        </authorList>
    </citation>
    <scope>NUCLEOTIDE SEQUENCE [LARGE SCALE GENOMIC DNA]</scope>
    <source>
        <strain evidence="2 3">FWC 38</strain>
    </source>
</reference>
<dbReference type="EMBL" id="CP024201">
    <property type="protein sequence ID" value="ATQ44360.1"/>
    <property type="molecule type" value="Genomic_DNA"/>
</dbReference>
<name>A0A2D2B285_9CAUL</name>
<keyword evidence="3" id="KW-1185">Reference proteome</keyword>
<dbReference type="SUPFAM" id="SSF52317">
    <property type="entry name" value="Class I glutamine amidotransferase-like"/>
    <property type="match status" value="1"/>
</dbReference>
<organism evidence="2 3">
    <name type="scientific">Caulobacter mirabilis</name>
    <dbReference type="NCBI Taxonomy" id="69666"/>
    <lineage>
        <taxon>Bacteria</taxon>
        <taxon>Pseudomonadati</taxon>
        <taxon>Pseudomonadota</taxon>
        <taxon>Alphaproteobacteria</taxon>
        <taxon>Caulobacterales</taxon>
        <taxon>Caulobacteraceae</taxon>
        <taxon>Caulobacter</taxon>
    </lineage>
</organism>
<feature type="signal peptide" evidence="1">
    <location>
        <begin position="1"/>
        <end position="21"/>
    </location>
</feature>
<dbReference type="Gene3D" id="3.40.50.880">
    <property type="match status" value="1"/>
</dbReference>
<evidence type="ECO:0008006" key="4">
    <source>
        <dbReference type="Google" id="ProtNLM"/>
    </source>
</evidence>
<dbReference type="Proteomes" id="UP000228945">
    <property type="component" value="Chromosome"/>
</dbReference>
<dbReference type="KEGG" id="cmb:CSW64_19195"/>
<evidence type="ECO:0000313" key="2">
    <source>
        <dbReference type="EMBL" id="ATQ44360.1"/>
    </source>
</evidence>
<protein>
    <recommendedName>
        <fullName evidence="4">DUF4350 domain-containing protein</fullName>
    </recommendedName>
</protein>
<dbReference type="AlphaFoldDB" id="A0A2D2B285"/>
<feature type="chain" id="PRO_5013857547" description="DUF4350 domain-containing protein" evidence="1">
    <location>
        <begin position="22"/>
        <end position="300"/>
    </location>
</feature>
<dbReference type="OrthoDB" id="6397329at2"/>
<evidence type="ECO:0000313" key="3">
    <source>
        <dbReference type="Proteomes" id="UP000228945"/>
    </source>
</evidence>
<proteinExistence type="predicted"/>
<evidence type="ECO:0000256" key="1">
    <source>
        <dbReference type="SAM" id="SignalP"/>
    </source>
</evidence>